<dbReference type="OrthoDB" id="2421431at2759"/>
<protein>
    <submittedName>
        <fullName evidence="2">Uncharacterized protein</fullName>
    </submittedName>
</protein>
<dbReference type="EMBL" id="JANBUL010000074">
    <property type="protein sequence ID" value="KAJ2782366.1"/>
    <property type="molecule type" value="Genomic_DNA"/>
</dbReference>
<organism evidence="2 3">
    <name type="scientific">Coemansia javaensis</name>
    <dbReference type="NCBI Taxonomy" id="2761396"/>
    <lineage>
        <taxon>Eukaryota</taxon>
        <taxon>Fungi</taxon>
        <taxon>Fungi incertae sedis</taxon>
        <taxon>Zoopagomycota</taxon>
        <taxon>Kickxellomycotina</taxon>
        <taxon>Kickxellomycetes</taxon>
        <taxon>Kickxellales</taxon>
        <taxon>Kickxellaceae</taxon>
        <taxon>Coemansia</taxon>
    </lineage>
</organism>
<evidence type="ECO:0000313" key="2">
    <source>
        <dbReference type="EMBL" id="KAJ2782366.1"/>
    </source>
</evidence>
<accession>A0A9W8HCH4</accession>
<proteinExistence type="predicted"/>
<comment type="caution">
    <text evidence="2">The sequence shown here is derived from an EMBL/GenBank/DDBJ whole genome shotgun (WGS) entry which is preliminary data.</text>
</comment>
<sequence>MPLLPARKPPAARPEAAPRKAFATKDSMLAILGEVGQAEDARVDKKMQRQRNLKERMDKQHARKDSKPGRLEEIKRRLQHSYTLRVQHKLAKKRATKQAAAKRSLGRTLSAVNRDWDSAHGDDDDDDDGANGDGTPPAKPAAPKKAVRFSS</sequence>
<name>A0A9W8HCH4_9FUNG</name>
<reference evidence="2" key="1">
    <citation type="submission" date="2022-07" db="EMBL/GenBank/DDBJ databases">
        <title>Phylogenomic reconstructions and comparative analyses of Kickxellomycotina fungi.</title>
        <authorList>
            <person name="Reynolds N.K."/>
            <person name="Stajich J.E."/>
            <person name="Barry K."/>
            <person name="Grigoriev I.V."/>
            <person name="Crous P."/>
            <person name="Smith M.E."/>
        </authorList>
    </citation>
    <scope>NUCLEOTIDE SEQUENCE</scope>
    <source>
        <strain evidence="2">NBRC 105414</strain>
    </source>
</reference>
<dbReference type="AlphaFoldDB" id="A0A9W8HCH4"/>
<gene>
    <name evidence="2" type="ORF">H4R18_002299</name>
</gene>
<feature type="region of interest" description="Disordered" evidence="1">
    <location>
        <begin position="1"/>
        <end position="21"/>
    </location>
</feature>
<feature type="compositionally biased region" description="Basic residues" evidence="1">
    <location>
        <begin position="86"/>
        <end position="96"/>
    </location>
</feature>
<keyword evidence="3" id="KW-1185">Reference proteome</keyword>
<evidence type="ECO:0000256" key="1">
    <source>
        <dbReference type="SAM" id="MobiDB-lite"/>
    </source>
</evidence>
<evidence type="ECO:0000313" key="3">
    <source>
        <dbReference type="Proteomes" id="UP001140217"/>
    </source>
</evidence>
<feature type="region of interest" description="Disordered" evidence="1">
    <location>
        <begin position="36"/>
        <end position="151"/>
    </location>
</feature>
<feature type="compositionally biased region" description="Basic and acidic residues" evidence="1">
    <location>
        <begin position="39"/>
        <end position="76"/>
    </location>
</feature>
<dbReference type="Proteomes" id="UP001140217">
    <property type="component" value="Unassembled WGS sequence"/>
</dbReference>
<feature type="compositionally biased region" description="Low complexity" evidence="1">
    <location>
        <begin position="133"/>
        <end position="144"/>
    </location>
</feature>